<evidence type="ECO:0000256" key="9">
    <source>
        <dbReference type="ARBA" id="ARBA00023167"/>
    </source>
</evidence>
<dbReference type="SUPFAM" id="SSF53223">
    <property type="entry name" value="Aminoacid dehydrogenase-like, N-terminal domain"/>
    <property type="match status" value="1"/>
</dbReference>
<feature type="binding site" evidence="11">
    <location>
        <position position="231"/>
    </location>
    <ligand>
        <name>NADP(+)</name>
        <dbReference type="ChEBI" id="CHEBI:58349"/>
    </ligand>
</feature>
<keyword evidence="8 11" id="KW-0368">Histidine biosynthesis</keyword>
<organism evidence="14 15">
    <name type="scientific">Faecalibacterium prausnitzii</name>
    <dbReference type="NCBI Taxonomy" id="853"/>
    <lineage>
        <taxon>Bacteria</taxon>
        <taxon>Bacillati</taxon>
        <taxon>Bacillota</taxon>
        <taxon>Clostridia</taxon>
        <taxon>Eubacteriales</taxon>
        <taxon>Oscillospiraceae</taxon>
        <taxon>Faecalibacterium</taxon>
    </lineage>
</organism>
<protein>
    <recommendedName>
        <fullName evidence="11">Bifunctional protein FolD</fullName>
    </recommendedName>
    <domain>
        <recommendedName>
            <fullName evidence="11">Methylenetetrahydrofolate dehydrogenase</fullName>
            <ecNumber evidence="11">1.5.1.5</ecNumber>
        </recommendedName>
    </domain>
    <domain>
        <recommendedName>
            <fullName evidence="11">Methenyltetrahydrofolate cyclohydrolase</fullName>
            <ecNumber evidence="11">3.5.4.9</ecNumber>
        </recommendedName>
    </domain>
</protein>
<evidence type="ECO:0000256" key="3">
    <source>
        <dbReference type="ARBA" id="ARBA00022605"/>
    </source>
</evidence>
<keyword evidence="5 11" id="KW-0378">Hydrolase</keyword>
<dbReference type="Pfam" id="PF02882">
    <property type="entry name" value="THF_DHG_CYH_C"/>
    <property type="match status" value="1"/>
</dbReference>
<keyword evidence="3 11" id="KW-0028">Amino-acid biosynthesis</keyword>
<comment type="function">
    <text evidence="11">Catalyzes the oxidation of 5,10-methylenetetrahydrofolate to 5,10-methenyltetrahydrofolate and then the hydrolysis of 5,10-methenyltetrahydrofolate to 10-formyltetrahydrofolate.</text>
</comment>
<dbReference type="GO" id="GO:0006164">
    <property type="term" value="P:purine nucleotide biosynthetic process"/>
    <property type="evidence" value="ECO:0007669"/>
    <property type="project" value="UniProtKB-KW"/>
</dbReference>
<sequence>MAQILKGAPVVAAMNEANAARCAALKEKGIVPTLAVVRVGAREDDISYEKGIVTRCGKVGVEVRQFHLAEDVTQEELLDVIRQINGDASVHGCLIFRPLPKRFDDRRVQEALAPEKDVDGITDGSMAGVFTNMPIGYPPCTAQACLEILKHYNVPLSGKRAVVVGRSLVVGKPAAMMLDRENATVTLCNSRTRDLPALCREADVLVVAMGRRGAIGADCLREGQVVVDVGIHVNEEGKLCGDVRFDEAEPIVEAVTPVPGGVGTVTTSVLVGHVVDAASAQ</sequence>
<dbReference type="FunFam" id="3.40.50.720:FF:000094">
    <property type="entry name" value="Bifunctional protein FolD"/>
    <property type="match status" value="1"/>
</dbReference>
<keyword evidence="7 11" id="KW-0560">Oxidoreductase</keyword>
<dbReference type="InterPro" id="IPR036291">
    <property type="entry name" value="NAD(P)-bd_dom_sf"/>
</dbReference>
<evidence type="ECO:0000313" key="15">
    <source>
        <dbReference type="Proteomes" id="UP000223709"/>
    </source>
</evidence>
<dbReference type="EC" id="1.5.1.5" evidence="11"/>
<dbReference type="GO" id="GO:0004488">
    <property type="term" value="F:methylenetetrahydrofolate dehydrogenase (NADP+) activity"/>
    <property type="evidence" value="ECO:0007669"/>
    <property type="project" value="UniProtKB-UniRule"/>
</dbReference>
<dbReference type="Gene3D" id="3.40.50.10860">
    <property type="entry name" value="Leucine Dehydrogenase, chain A, domain 1"/>
    <property type="match status" value="1"/>
</dbReference>
<feature type="domain" description="Tetrahydrofolate dehydrogenase/cyclohydrolase catalytic" evidence="12">
    <location>
        <begin position="5"/>
        <end position="119"/>
    </location>
</feature>
<evidence type="ECO:0000256" key="6">
    <source>
        <dbReference type="ARBA" id="ARBA00022857"/>
    </source>
</evidence>
<comment type="caution">
    <text evidence="11">Lacks conserved residue(s) required for the propagation of feature annotation.</text>
</comment>
<dbReference type="RefSeq" id="WP_097773718.1">
    <property type="nucleotide sequence ID" value="NZ_CP023819.1"/>
</dbReference>
<proteinExistence type="inferred from homology"/>
<reference evidence="14 15" key="1">
    <citation type="submission" date="2017-10" db="EMBL/GenBank/DDBJ databases">
        <title>Complete Genome Sequence of Faecalibacterium prausnitzii isolated from the gut of healthy adult Indian.</title>
        <authorList>
            <person name="Bag S."/>
            <person name="Ghosh T.S."/>
            <person name="Das B."/>
        </authorList>
    </citation>
    <scope>NUCLEOTIDE SEQUENCE [LARGE SCALE GENOMIC DNA]</scope>
    <source>
        <strain evidence="14 15">Indica</strain>
    </source>
</reference>
<dbReference type="HAMAP" id="MF_01576">
    <property type="entry name" value="THF_DHG_CYH"/>
    <property type="match status" value="1"/>
</dbReference>
<evidence type="ECO:0000259" key="13">
    <source>
        <dbReference type="Pfam" id="PF02882"/>
    </source>
</evidence>
<dbReference type="PRINTS" id="PR00085">
    <property type="entry name" value="THFDHDRGNASE"/>
</dbReference>
<keyword evidence="9 11" id="KW-0486">Methionine biosynthesis</keyword>
<comment type="pathway">
    <text evidence="1 11">One-carbon metabolism; tetrahydrofolate interconversion.</text>
</comment>
<dbReference type="GO" id="GO:0035999">
    <property type="term" value="P:tetrahydrofolate interconversion"/>
    <property type="evidence" value="ECO:0007669"/>
    <property type="project" value="UniProtKB-UniRule"/>
</dbReference>
<keyword evidence="10 11" id="KW-0511">Multifunctional enzyme</keyword>
<evidence type="ECO:0000256" key="7">
    <source>
        <dbReference type="ARBA" id="ARBA00023002"/>
    </source>
</evidence>
<dbReference type="InterPro" id="IPR020631">
    <property type="entry name" value="THF_DH/CycHdrlase_NAD-bd_dom"/>
</dbReference>
<dbReference type="Gene3D" id="3.40.50.720">
    <property type="entry name" value="NAD(P)-binding Rossmann-like Domain"/>
    <property type="match status" value="1"/>
</dbReference>
<dbReference type="CDD" id="cd01080">
    <property type="entry name" value="NAD_bind_m-THF_DH_Cyclohyd"/>
    <property type="match status" value="1"/>
</dbReference>
<comment type="catalytic activity">
    <reaction evidence="11">
        <text>(6R)-5,10-methylene-5,6,7,8-tetrahydrofolate + NADP(+) = (6R)-5,10-methenyltetrahydrofolate + NADPH</text>
        <dbReference type="Rhea" id="RHEA:22812"/>
        <dbReference type="ChEBI" id="CHEBI:15636"/>
        <dbReference type="ChEBI" id="CHEBI:57455"/>
        <dbReference type="ChEBI" id="CHEBI:57783"/>
        <dbReference type="ChEBI" id="CHEBI:58349"/>
        <dbReference type="EC" id="1.5.1.5"/>
    </reaction>
</comment>
<dbReference type="UniPathway" id="UPA00193"/>
<gene>
    <name evidence="11" type="primary">folD</name>
    <name evidence="14" type="ORF">CRH10_13365</name>
</gene>
<dbReference type="AlphaFoldDB" id="A0A2A7AEC2"/>
<dbReference type="GO" id="GO:0004477">
    <property type="term" value="F:methenyltetrahydrofolate cyclohydrolase activity"/>
    <property type="evidence" value="ECO:0007669"/>
    <property type="project" value="UniProtKB-UniRule"/>
</dbReference>
<evidence type="ECO:0000256" key="8">
    <source>
        <dbReference type="ARBA" id="ARBA00023102"/>
    </source>
</evidence>
<dbReference type="Proteomes" id="UP000223709">
    <property type="component" value="Chromosome"/>
</dbReference>
<dbReference type="PANTHER" id="PTHR48099:SF5">
    <property type="entry name" value="C-1-TETRAHYDROFOLATE SYNTHASE, CYTOPLASMIC"/>
    <property type="match status" value="1"/>
</dbReference>
<feature type="binding site" evidence="11">
    <location>
        <begin position="165"/>
        <end position="167"/>
    </location>
    <ligand>
        <name>NADP(+)</name>
        <dbReference type="ChEBI" id="CHEBI:58349"/>
    </ligand>
</feature>
<evidence type="ECO:0000256" key="1">
    <source>
        <dbReference type="ARBA" id="ARBA00004777"/>
    </source>
</evidence>
<dbReference type="GO" id="GO:0005829">
    <property type="term" value="C:cytosol"/>
    <property type="evidence" value="ECO:0007669"/>
    <property type="project" value="TreeGrafter"/>
</dbReference>
<evidence type="ECO:0000313" key="14">
    <source>
        <dbReference type="EMBL" id="ATL91202.1"/>
    </source>
</evidence>
<dbReference type="PANTHER" id="PTHR48099">
    <property type="entry name" value="C-1-TETRAHYDROFOLATE SYNTHASE, CYTOPLASMIC-RELATED"/>
    <property type="match status" value="1"/>
</dbReference>
<dbReference type="SUPFAM" id="SSF51735">
    <property type="entry name" value="NAD(P)-binding Rossmann-fold domains"/>
    <property type="match status" value="1"/>
</dbReference>
<evidence type="ECO:0000256" key="2">
    <source>
        <dbReference type="ARBA" id="ARBA00022563"/>
    </source>
</evidence>
<dbReference type="GO" id="GO:0000105">
    <property type="term" value="P:L-histidine biosynthetic process"/>
    <property type="evidence" value="ECO:0007669"/>
    <property type="project" value="UniProtKB-KW"/>
</dbReference>
<evidence type="ECO:0000259" key="12">
    <source>
        <dbReference type="Pfam" id="PF00763"/>
    </source>
</evidence>
<dbReference type="EMBL" id="CP023819">
    <property type="protein sequence ID" value="ATL91202.1"/>
    <property type="molecule type" value="Genomic_DNA"/>
</dbReference>
<evidence type="ECO:0000256" key="11">
    <source>
        <dbReference type="HAMAP-Rule" id="MF_01576"/>
    </source>
</evidence>
<evidence type="ECO:0000256" key="4">
    <source>
        <dbReference type="ARBA" id="ARBA00022755"/>
    </source>
</evidence>
<keyword evidence="6 11" id="KW-0521">NADP</keyword>
<comment type="subunit">
    <text evidence="11">Homodimer.</text>
</comment>
<dbReference type="InterPro" id="IPR020630">
    <property type="entry name" value="THF_DH/CycHdrlase_cat_dom"/>
</dbReference>
<name>A0A2A7AEC2_9FIRM</name>
<dbReference type="InterPro" id="IPR000672">
    <property type="entry name" value="THF_DH/CycHdrlase"/>
</dbReference>
<feature type="domain" description="Tetrahydrofolate dehydrogenase/cyclohydrolase NAD(P)-binding" evidence="13">
    <location>
        <begin position="139"/>
        <end position="280"/>
    </location>
</feature>
<comment type="similarity">
    <text evidence="11">Belongs to the tetrahydrofolate dehydrogenase/cyclohydrolase family.</text>
</comment>
<dbReference type="EC" id="3.5.4.9" evidence="11"/>
<keyword evidence="4 11" id="KW-0658">Purine biosynthesis</keyword>
<dbReference type="GO" id="GO:0009086">
    <property type="term" value="P:methionine biosynthetic process"/>
    <property type="evidence" value="ECO:0007669"/>
    <property type="project" value="UniProtKB-KW"/>
</dbReference>
<keyword evidence="2 11" id="KW-0554">One-carbon metabolism</keyword>
<dbReference type="InterPro" id="IPR046346">
    <property type="entry name" value="Aminoacid_DH-like_N_sf"/>
</dbReference>
<comment type="catalytic activity">
    <reaction evidence="11">
        <text>(6R)-5,10-methenyltetrahydrofolate + H2O = (6R)-10-formyltetrahydrofolate + H(+)</text>
        <dbReference type="Rhea" id="RHEA:23700"/>
        <dbReference type="ChEBI" id="CHEBI:15377"/>
        <dbReference type="ChEBI" id="CHEBI:15378"/>
        <dbReference type="ChEBI" id="CHEBI:57455"/>
        <dbReference type="ChEBI" id="CHEBI:195366"/>
        <dbReference type="EC" id="3.5.4.9"/>
    </reaction>
</comment>
<evidence type="ECO:0000256" key="5">
    <source>
        <dbReference type="ARBA" id="ARBA00022801"/>
    </source>
</evidence>
<dbReference type="Pfam" id="PF00763">
    <property type="entry name" value="THF_DHG_CYH"/>
    <property type="match status" value="1"/>
</dbReference>
<accession>A0A2A7AEC2</accession>
<evidence type="ECO:0000256" key="10">
    <source>
        <dbReference type="ARBA" id="ARBA00023268"/>
    </source>
</evidence>